<evidence type="ECO:0000313" key="6">
    <source>
        <dbReference type="EMBL" id="MQM30604.1"/>
    </source>
</evidence>
<keyword evidence="2" id="KW-0813">Transport</keyword>
<dbReference type="GO" id="GO:0046872">
    <property type="term" value="F:metal ion binding"/>
    <property type="evidence" value="ECO:0007669"/>
    <property type="project" value="UniProtKB-KW"/>
</dbReference>
<dbReference type="InterPro" id="IPR012312">
    <property type="entry name" value="Hemerythrin-like"/>
</dbReference>
<dbReference type="CDD" id="cd12107">
    <property type="entry name" value="Hemerythrin"/>
    <property type="match status" value="1"/>
</dbReference>
<evidence type="ECO:0000256" key="4">
    <source>
        <dbReference type="ARBA" id="ARBA00023004"/>
    </source>
</evidence>
<gene>
    <name evidence="6" type="ORF">CRU78_08750</name>
</gene>
<dbReference type="GO" id="GO:0005344">
    <property type="term" value="F:oxygen carrier activity"/>
    <property type="evidence" value="ECO:0007669"/>
    <property type="project" value="UniProtKB-KW"/>
</dbReference>
<dbReference type="NCBIfam" id="TIGR02481">
    <property type="entry name" value="hemeryth_dom"/>
    <property type="match status" value="1"/>
</dbReference>
<comment type="similarity">
    <text evidence="1">Belongs to the hemerythrin family.</text>
</comment>
<name>A0A6A7RSP2_9PROT</name>
<dbReference type="InterPro" id="IPR050669">
    <property type="entry name" value="Hemerythrin"/>
</dbReference>
<dbReference type="PROSITE" id="PS00550">
    <property type="entry name" value="HEMERYTHRINS"/>
    <property type="match status" value="1"/>
</dbReference>
<feature type="domain" description="Hemerythrin-like" evidence="5">
    <location>
        <begin position="24"/>
        <end position="136"/>
    </location>
</feature>
<dbReference type="EMBL" id="PDHS01000194">
    <property type="protein sequence ID" value="MQM30604.1"/>
    <property type="molecule type" value="Genomic_DNA"/>
</dbReference>
<protein>
    <recommendedName>
        <fullName evidence="5">Hemerythrin-like domain-containing protein</fullName>
    </recommendedName>
</protein>
<reference evidence="6 7" key="1">
    <citation type="submission" date="2017-09" db="EMBL/GenBank/DDBJ databases">
        <title>Metagenomic Analysis Reveals Denitrifying Candidatus Accumulibacter and Flanking Population as a Source of N2O.</title>
        <authorList>
            <person name="Gao H."/>
            <person name="Mao Y."/>
            <person name="Zhao X."/>
            <person name="Liu W.-T."/>
            <person name="Zhang T."/>
            <person name="Wells G."/>
        </authorList>
    </citation>
    <scope>NUCLEOTIDE SEQUENCE [LARGE SCALE GENOMIC DNA]</scope>
    <source>
        <strain evidence="6">CANDO_2_IC</strain>
    </source>
</reference>
<evidence type="ECO:0000256" key="2">
    <source>
        <dbReference type="ARBA" id="ARBA00022621"/>
    </source>
</evidence>
<dbReference type="InterPro" id="IPR035938">
    <property type="entry name" value="Hemerythrin-like_sf"/>
</dbReference>
<accession>A0A6A7RSP2</accession>
<dbReference type="NCBIfam" id="NF033749">
    <property type="entry name" value="bact_hemeryth"/>
    <property type="match status" value="1"/>
</dbReference>
<proteinExistence type="inferred from homology"/>
<dbReference type="SUPFAM" id="SSF47188">
    <property type="entry name" value="Hemerythrin-like"/>
    <property type="match status" value="1"/>
</dbReference>
<dbReference type="Proteomes" id="UP000342300">
    <property type="component" value="Unassembled WGS sequence"/>
</dbReference>
<dbReference type="PANTHER" id="PTHR37164">
    <property type="entry name" value="BACTERIOHEMERYTHRIN"/>
    <property type="match status" value="1"/>
</dbReference>
<dbReference type="InterPro" id="IPR016131">
    <property type="entry name" value="Haemerythrin_Fe_BS"/>
</dbReference>
<keyword evidence="3" id="KW-0479">Metal-binding</keyword>
<comment type="caution">
    <text evidence="6">The sequence shown here is derived from an EMBL/GenBank/DDBJ whole genome shotgun (WGS) entry which is preliminary data.</text>
</comment>
<evidence type="ECO:0000256" key="3">
    <source>
        <dbReference type="ARBA" id="ARBA00022723"/>
    </source>
</evidence>
<dbReference type="Pfam" id="PF01814">
    <property type="entry name" value="Hemerythrin"/>
    <property type="match status" value="1"/>
</dbReference>
<dbReference type="InterPro" id="IPR012827">
    <property type="entry name" value="Hemerythrin_metal-bd"/>
</dbReference>
<dbReference type="Gene3D" id="1.20.120.50">
    <property type="entry name" value="Hemerythrin-like"/>
    <property type="match status" value="1"/>
</dbReference>
<evidence type="ECO:0000256" key="1">
    <source>
        <dbReference type="ARBA" id="ARBA00010587"/>
    </source>
</evidence>
<dbReference type="AlphaFoldDB" id="A0A6A7RSP2"/>
<keyword evidence="2" id="KW-0561">Oxygen transport</keyword>
<sequence>MGSVISVRRKIMKDIVWDTILSVGVDEIDDDHRKLVNIFNLLNHSVMDEESPDYIAATLEELINCTVWHFSHEERLMLKHRYEGIEEHQAEHRELIQGARELQQAILQADKSVVDEHIEFLERWLTEHILTTDLRLGSYLSQVM</sequence>
<keyword evidence="4" id="KW-0408">Iron</keyword>
<organism evidence="6 7">
    <name type="scientific">Candidatus Accumulibacter phosphatis</name>
    <dbReference type="NCBI Taxonomy" id="327160"/>
    <lineage>
        <taxon>Bacteria</taxon>
        <taxon>Pseudomonadati</taxon>
        <taxon>Pseudomonadota</taxon>
        <taxon>Betaproteobacteria</taxon>
        <taxon>Candidatus Accumulibacter</taxon>
    </lineage>
</organism>
<evidence type="ECO:0000313" key="7">
    <source>
        <dbReference type="Proteomes" id="UP000342300"/>
    </source>
</evidence>
<dbReference type="PANTHER" id="PTHR37164:SF1">
    <property type="entry name" value="BACTERIOHEMERYTHRIN"/>
    <property type="match status" value="1"/>
</dbReference>
<evidence type="ECO:0000259" key="5">
    <source>
        <dbReference type="Pfam" id="PF01814"/>
    </source>
</evidence>